<gene>
    <name evidence="1" type="ORF">LCGC14_2629520</name>
</gene>
<organism evidence="1">
    <name type="scientific">marine sediment metagenome</name>
    <dbReference type="NCBI Taxonomy" id="412755"/>
    <lineage>
        <taxon>unclassified sequences</taxon>
        <taxon>metagenomes</taxon>
        <taxon>ecological metagenomes</taxon>
    </lineage>
</organism>
<evidence type="ECO:0000313" key="1">
    <source>
        <dbReference type="EMBL" id="KKK99758.1"/>
    </source>
</evidence>
<protein>
    <submittedName>
        <fullName evidence="1">Uncharacterized protein</fullName>
    </submittedName>
</protein>
<comment type="caution">
    <text evidence="1">The sequence shown here is derived from an EMBL/GenBank/DDBJ whole genome shotgun (WGS) entry which is preliminary data.</text>
</comment>
<sequence>MSVGILSSFSKPHLGHFIIDFSSITMLSLAASILDTISADLWGQKETNQVSRSFFFFSNSSLLISPLA</sequence>
<reference evidence="1" key="1">
    <citation type="journal article" date="2015" name="Nature">
        <title>Complex archaea that bridge the gap between prokaryotes and eukaryotes.</title>
        <authorList>
            <person name="Spang A."/>
            <person name="Saw J.H."/>
            <person name="Jorgensen S.L."/>
            <person name="Zaremba-Niedzwiedzka K."/>
            <person name="Martijn J."/>
            <person name="Lind A.E."/>
            <person name="van Eijk R."/>
            <person name="Schleper C."/>
            <person name="Guy L."/>
            <person name="Ettema T.J."/>
        </authorList>
    </citation>
    <scope>NUCLEOTIDE SEQUENCE</scope>
</reference>
<dbReference type="AlphaFoldDB" id="A0A0F9A0T6"/>
<proteinExistence type="predicted"/>
<accession>A0A0F9A0T6</accession>
<name>A0A0F9A0T6_9ZZZZ</name>
<dbReference type="EMBL" id="LAZR01045066">
    <property type="protein sequence ID" value="KKK99758.1"/>
    <property type="molecule type" value="Genomic_DNA"/>
</dbReference>